<dbReference type="HOGENOM" id="CLU_046025_5_4_1"/>
<feature type="domain" description="DUF6534" evidence="2">
    <location>
        <begin position="171"/>
        <end position="257"/>
    </location>
</feature>
<keyword evidence="1" id="KW-0472">Membrane</keyword>
<gene>
    <name evidence="3" type="ORF">FIBRA_09106</name>
</gene>
<sequence length="326" mass="35907">MSDIFHEFGITAGSTIGVGYLGTIVSGILYGVTCVQTFHYFRSVTKDHWIIKVLVLTLLVLDTLHQALIIHVFYWYLIDNYLNPIALLESVWSIGSEIIVNAVIAFLVESFLVYRVWKLSQNRMLAGLCEAFTVGHLTMNLVFPIRGLYIPNLLEAEAKLKTTGSSGLAVAVVTDVLISASLAFYLHKNRTGFHRSDTMIDKLIALTVTTGILTTVFVIANLIAYLTAPAALYVLFFNFMLGKLYINALLTSLNARSFISYGSNKGNSTSYMINSIPLHVLDDTAGSPDTKHEVTHQVAQQDVSIDSPNDLEASTSIGSFDIKNKL</sequence>
<keyword evidence="1" id="KW-1133">Transmembrane helix</keyword>
<organism evidence="3 4">
    <name type="scientific">Fibroporia radiculosa</name>
    <dbReference type="NCBI Taxonomy" id="599839"/>
    <lineage>
        <taxon>Eukaryota</taxon>
        <taxon>Fungi</taxon>
        <taxon>Dikarya</taxon>
        <taxon>Basidiomycota</taxon>
        <taxon>Agaricomycotina</taxon>
        <taxon>Agaricomycetes</taxon>
        <taxon>Polyporales</taxon>
        <taxon>Fibroporiaceae</taxon>
        <taxon>Fibroporia</taxon>
    </lineage>
</organism>
<reference evidence="3 4" key="1">
    <citation type="journal article" date="2012" name="Appl. Environ. Microbiol.">
        <title>Short-read sequencing for genomic analysis of the brown rot fungus Fibroporia radiculosa.</title>
        <authorList>
            <person name="Tang J.D."/>
            <person name="Perkins A.D."/>
            <person name="Sonstegard T.S."/>
            <person name="Schroeder S.G."/>
            <person name="Burgess S.C."/>
            <person name="Diehl S.V."/>
        </authorList>
    </citation>
    <scope>NUCLEOTIDE SEQUENCE [LARGE SCALE GENOMIC DNA]</scope>
    <source>
        <strain evidence="3 4">TFFH 294</strain>
    </source>
</reference>
<evidence type="ECO:0000313" key="3">
    <source>
        <dbReference type="EMBL" id="CCM06805.1"/>
    </source>
</evidence>
<feature type="transmembrane region" description="Helical" evidence="1">
    <location>
        <begin position="124"/>
        <end position="145"/>
    </location>
</feature>
<keyword evidence="4" id="KW-1185">Reference proteome</keyword>
<feature type="transmembrane region" description="Helical" evidence="1">
    <location>
        <begin position="203"/>
        <end position="224"/>
    </location>
</feature>
<dbReference type="InParanoid" id="J4GXY2"/>
<dbReference type="PANTHER" id="PTHR40465">
    <property type="entry name" value="CHROMOSOME 1, WHOLE GENOME SHOTGUN SEQUENCE"/>
    <property type="match status" value="1"/>
</dbReference>
<dbReference type="RefSeq" id="XP_012176826.1">
    <property type="nucleotide sequence ID" value="XM_012321436.1"/>
</dbReference>
<dbReference type="Proteomes" id="UP000006352">
    <property type="component" value="Unassembled WGS sequence"/>
</dbReference>
<keyword evidence="1" id="KW-0812">Transmembrane</keyword>
<dbReference type="EMBL" id="HE797511">
    <property type="protein sequence ID" value="CCM06805.1"/>
    <property type="molecule type" value="Genomic_DNA"/>
</dbReference>
<dbReference type="Pfam" id="PF20152">
    <property type="entry name" value="DUF6534"/>
    <property type="match status" value="1"/>
</dbReference>
<feature type="transmembrane region" description="Helical" evidence="1">
    <location>
        <begin position="98"/>
        <end position="117"/>
    </location>
</feature>
<feature type="transmembrane region" description="Helical" evidence="1">
    <location>
        <begin position="20"/>
        <end position="41"/>
    </location>
</feature>
<name>J4GXY2_9APHY</name>
<feature type="transmembrane region" description="Helical" evidence="1">
    <location>
        <begin position="53"/>
        <end position="78"/>
    </location>
</feature>
<protein>
    <recommendedName>
        <fullName evidence="2">DUF6534 domain-containing protein</fullName>
    </recommendedName>
</protein>
<evidence type="ECO:0000259" key="2">
    <source>
        <dbReference type="Pfam" id="PF20152"/>
    </source>
</evidence>
<evidence type="ECO:0000256" key="1">
    <source>
        <dbReference type="SAM" id="Phobius"/>
    </source>
</evidence>
<dbReference type="PANTHER" id="PTHR40465:SF1">
    <property type="entry name" value="DUF6534 DOMAIN-CONTAINING PROTEIN"/>
    <property type="match status" value="1"/>
</dbReference>
<dbReference type="AlphaFoldDB" id="J4GXY2"/>
<dbReference type="OrthoDB" id="2535105at2759"/>
<dbReference type="InterPro" id="IPR045339">
    <property type="entry name" value="DUF6534"/>
</dbReference>
<dbReference type="GeneID" id="24101705"/>
<evidence type="ECO:0000313" key="4">
    <source>
        <dbReference type="Proteomes" id="UP000006352"/>
    </source>
</evidence>
<feature type="transmembrane region" description="Helical" evidence="1">
    <location>
        <begin position="230"/>
        <end position="250"/>
    </location>
</feature>
<proteinExistence type="predicted"/>
<accession>J4GXY2</accession>
<feature type="transmembrane region" description="Helical" evidence="1">
    <location>
        <begin position="165"/>
        <end position="187"/>
    </location>
</feature>